<dbReference type="EMBL" id="BGPR01031303">
    <property type="protein sequence ID" value="GBO04290.1"/>
    <property type="molecule type" value="Genomic_DNA"/>
</dbReference>
<dbReference type="Proteomes" id="UP000499080">
    <property type="component" value="Unassembled WGS sequence"/>
</dbReference>
<sequence>MESRLPAMRVLWLGRWRPFWRQIDDSRKYNPFLDKGLGKGIHEKTPCDVTACQREYLITAPRSEERLDRLGSPWSANVFGVLPAVLARKLVS</sequence>
<comment type="caution">
    <text evidence="1">The sequence shown here is derived from an EMBL/GenBank/DDBJ whole genome shotgun (WGS) entry which is preliminary data.</text>
</comment>
<evidence type="ECO:0000313" key="1">
    <source>
        <dbReference type="EMBL" id="GBO04290.1"/>
    </source>
</evidence>
<protein>
    <submittedName>
        <fullName evidence="1">Uncharacterized protein</fullName>
    </submittedName>
</protein>
<gene>
    <name evidence="1" type="ORF">AVEN_2553_1</name>
</gene>
<organism evidence="1 2">
    <name type="scientific">Araneus ventricosus</name>
    <name type="common">Orbweaver spider</name>
    <name type="synonym">Epeira ventricosa</name>
    <dbReference type="NCBI Taxonomy" id="182803"/>
    <lineage>
        <taxon>Eukaryota</taxon>
        <taxon>Metazoa</taxon>
        <taxon>Ecdysozoa</taxon>
        <taxon>Arthropoda</taxon>
        <taxon>Chelicerata</taxon>
        <taxon>Arachnida</taxon>
        <taxon>Araneae</taxon>
        <taxon>Araneomorphae</taxon>
        <taxon>Entelegynae</taxon>
        <taxon>Araneoidea</taxon>
        <taxon>Araneidae</taxon>
        <taxon>Araneus</taxon>
    </lineage>
</organism>
<dbReference type="AlphaFoldDB" id="A0A4Y2TXX5"/>
<reference evidence="1 2" key="1">
    <citation type="journal article" date="2019" name="Sci. Rep.">
        <title>Orb-weaving spider Araneus ventricosus genome elucidates the spidroin gene catalogue.</title>
        <authorList>
            <person name="Kono N."/>
            <person name="Nakamura H."/>
            <person name="Ohtoshi R."/>
            <person name="Moran D.A.P."/>
            <person name="Shinohara A."/>
            <person name="Yoshida Y."/>
            <person name="Fujiwara M."/>
            <person name="Mori M."/>
            <person name="Tomita M."/>
            <person name="Arakawa K."/>
        </authorList>
    </citation>
    <scope>NUCLEOTIDE SEQUENCE [LARGE SCALE GENOMIC DNA]</scope>
</reference>
<name>A0A4Y2TXX5_ARAVE</name>
<keyword evidence="2" id="KW-1185">Reference proteome</keyword>
<accession>A0A4Y2TXX5</accession>
<evidence type="ECO:0000313" key="2">
    <source>
        <dbReference type="Proteomes" id="UP000499080"/>
    </source>
</evidence>
<proteinExistence type="predicted"/>